<dbReference type="Pfam" id="PF08531">
    <property type="entry name" value="Bac_rhamnosid_N"/>
    <property type="match status" value="1"/>
</dbReference>
<dbReference type="Pfam" id="PF17389">
    <property type="entry name" value="Bac_rhamnosid6H"/>
    <property type="match status" value="1"/>
</dbReference>
<dbReference type="PIRSF" id="PIRSF010631">
    <property type="entry name" value="A-rhamnsds"/>
    <property type="match status" value="1"/>
</dbReference>
<dbReference type="Gene3D" id="1.50.10.10">
    <property type="match status" value="1"/>
</dbReference>
<evidence type="ECO:0000259" key="4">
    <source>
        <dbReference type="Pfam" id="PF05592"/>
    </source>
</evidence>
<dbReference type="InterPro" id="IPR008928">
    <property type="entry name" value="6-hairpin_glycosidase_sf"/>
</dbReference>
<evidence type="ECO:0000313" key="8">
    <source>
        <dbReference type="EMBL" id="MFH8550594.1"/>
    </source>
</evidence>
<dbReference type="PANTHER" id="PTHR33307:SF6">
    <property type="entry name" value="ALPHA-RHAMNOSIDASE (EUROFUNG)-RELATED"/>
    <property type="match status" value="1"/>
</dbReference>
<feature type="domain" description="Alpha-L-rhamnosidase six-hairpin glycosidase" evidence="6">
    <location>
        <begin position="311"/>
        <end position="657"/>
    </location>
</feature>
<keyword evidence="3 8" id="KW-0378">Hydrolase</keyword>
<dbReference type="InterPro" id="IPR035396">
    <property type="entry name" value="Bac_rhamnosid6H"/>
</dbReference>
<evidence type="ECO:0000313" key="9">
    <source>
        <dbReference type="Proteomes" id="UP001610818"/>
    </source>
</evidence>
<dbReference type="Gene3D" id="2.60.120.260">
    <property type="entry name" value="Galactose-binding domain-like"/>
    <property type="match status" value="2"/>
</dbReference>
<evidence type="ECO:0000259" key="5">
    <source>
        <dbReference type="Pfam" id="PF08531"/>
    </source>
</evidence>
<keyword evidence="9" id="KW-1185">Reference proteome</keyword>
<protein>
    <recommendedName>
        <fullName evidence="2">alpha-L-rhamnosidase</fullName>
        <ecNumber evidence="2">3.2.1.40</ecNumber>
    </recommendedName>
</protein>
<comment type="catalytic activity">
    <reaction evidence="1">
        <text>Hydrolysis of terminal non-reducing alpha-L-rhamnose residues in alpha-L-rhamnosides.</text>
        <dbReference type="EC" id="3.2.1.40"/>
    </reaction>
</comment>
<evidence type="ECO:0000256" key="3">
    <source>
        <dbReference type="ARBA" id="ARBA00022801"/>
    </source>
</evidence>
<dbReference type="InterPro" id="IPR016007">
    <property type="entry name" value="Alpha_rhamnosid"/>
</dbReference>
<dbReference type="Proteomes" id="UP001610818">
    <property type="component" value="Unassembled WGS sequence"/>
</dbReference>
<dbReference type="GO" id="GO:0016787">
    <property type="term" value="F:hydrolase activity"/>
    <property type="evidence" value="ECO:0007669"/>
    <property type="project" value="UniProtKB-KW"/>
</dbReference>
<proteinExistence type="predicted"/>
<accession>A0ABW7R1P4</accession>
<reference evidence="8 9" key="1">
    <citation type="submission" date="2024-10" db="EMBL/GenBank/DDBJ databases">
        <title>The Natural Products Discovery Center: Release of the First 8490 Sequenced Strains for Exploring Actinobacteria Biosynthetic Diversity.</title>
        <authorList>
            <person name="Kalkreuter E."/>
            <person name="Kautsar S.A."/>
            <person name="Yang D."/>
            <person name="Bader C.D."/>
            <person name="Teijaro C.N."/>
            <person name="Fluegel L."/>
            <person name="Davis C.M."/>
            <person name="Simpson J.R."/>
            <person name="Lauterbach L."/>
            <person name="Steele A.D."/>
            <person name="Gui C."/>
            <person name="Meng S."/>
            <person name="Li G."/>
            <person name="Viehrig K."/>
            <person name="Ye F."/>
            <person name="Su P."/>
            <person name="Kiefer A.F."/>
            <person name="Nichols A."/>
            <person name="Cepeda A.J."/>
            <person name="Yan W."/>
            <person name="Fan B."/>
            <person name="Jiang Y."/>
            <person name="Adhikari A."/>
            <person name="Zheng C.-J."/>
            <person name="Schuster L."/>
            <person name="Cowan T.M."/>
            <person name="Smanski M.J."/>
            <person name="Chevrette M.G."/>
            <person name="De Carvalho L.P.S."/>
            <person name="Shen B."/>
        </authorList>
    </citation>
    <scope>NUCLEOTIDE SEQUENCE [LARGE SCALE GENOMIC DNA]</scope>
    <source>
        <strain evidence="8 9">NPDC017990</strain>
    </source>
</reference>
<dbReference type="InterPro" id="IPR013737">
    <property type="entry name" value="Bac_rhamnosid_N"/>
</dbReference>
<dbReference type="InterPro" id="IPR035398">
    <property type="entry name" value="Bac_rhamnosid_C"/>
</dbReference>
<evidence type="ECO:0000256" key="2">
    <source>
        <dbReference type="ARBA" id="ARBA00012652"/>
    </source>
</evidence>
<dbReference type="InterPro" id="IPR008902">
    <property type="entry name" value="Rhamnosid_concanavalin"/>
</dbReference>
<organism evidence="8 9">
    <name type="scientific">Streptomyces longisporoflavus</name>
    <dbReference type="NCBI Taxonomy" id="28044"/>
    <lineage>
        <taxon>Bacteria</taxon>
        <taxon>Bacillati</taxon>
        <taxon>Actinomycetota</taxon>
        <taxon>Actinomycetes</taxon>
        <taxon>Kitasatosporales</taxon>
        <taxon>Streptomycetaceae</taxon>
        <taxon>Streptomyces</taxon>
    </lineage>
</organism>
<sequence>MTTAQFIAAASATGAEGEPAAYFRREFDVTEQPVCATLRVSALGLVEPHLNGRTVGDEVFAPGWTSYRHRLAVSVHDVTSGITVGRNAVGAVVGEGWAVGRLASGRRVFADRSALLLELELEYADRTELIVSDGTFHVGTGGTRENSIYDGESFDARLEPAGWDAAGFDDSGWEAVAIDDGPKEALFDRVAEPIRRIEERTPVAIRRTPSGRTVVDFGQNLSGWVRLTVDGPAGRTVTLRHCELLTPDGEPEFEPNRTARATDRYTLRGGGPETWEPRFTYHGFRYVEVEGWPGELHADALRAVVVHSDMRRTGWFETSDPLLNSLHANTVWSMRGNFVGVPTDCPQRDERLGWTGDINAFAPTAAFLYDVRGVLGSWLRDLAAEQQATGGVPWVVPNVMLHRSPPTALWGDVAVSLPWTLYQEYGDPKILEDAYDSMALFVRQVESLLDADGLWSSGFQFGDWLDPDAPAHNPAAGKADRSLVATAYFCRVARQMADTAAVLQRHEDAGYFGDLADRVRAAFRDEYLTPTGRIADESATAYALAITFDLVDGRQLTKAGDRLARLVTAAGHRISTGFAGTPHITHALSRSGHIDQAYLLLMQKECPSFLYPVTMGATTTWERWDAVLPDGTLNSTGMTSLNHYAFGAVADWLHRVVGGIEPAEPGYRRLRIAPRPGGGLTWARTAHDTVQGRVEVQWRIDGRTLTLDVTTPEGTTADIVLPLHPEHATAEVSAGSHSWQYEISADCGARPKLTMDTPLSEIARHPHVLADVAAVFRKHLPGIPVDPTDPSVGGTNLTTALQFIPGASSEFEADLRQIFAGEEGH</sequence>
<evidence type="ECO:0000259" key="6">
    <source>
        <dbReference type="Pfam" id="PF17389"/>
    </source>
</evidence>
<dbReference type="EMBL" id="JBIRGQ010000008">
    <property type="protein sequence ID" value="MFH8550594.1"/>
    <property type="molecule type" value="Genomic_DNA"/>
</dbReference>
<gene>
    <name evidence="8" type="ORF">ACH4F9_36945</name>
</gene>
<evidence type="ECO:0000256" key="1">
    <source>
        <dbReference type="ARBA" id="ARBA00001445"/>
    </source>
</evidence>
<dbReference type="Pfam" id="PF05592">
    <property type="entry name" value="Bac_rhamnosid"/>
    <property type="match status" value="1"/>
</dbReference>
<feature type="domain" description="Bacterial alpha-L-rhamnosidase N-terminal" evidence="5">
    <location>
        <begin position="34"/>
        <end position="197"/>
    </location>
</feature>
<comment type="caution">
    <text evidence="8">The sequence shown here is derived from an EMBL/GenBank/DDBJ whole genome shotgun (WGS) entry which is preliminary data.</text>
</comment>
<feature type="domain" description="Alpha-L-rhamnosidase C-terminal" evidence="7">
    <location>
        <begin position="659"/>
        <end position="732"/>
    </location>
</feature>
<evidence type="ECO:0000259" key="7">
    <source>
        <dbReference type="Pfam" id="PF17390"/>
    </source>
</evidence>
<dbReference type="EC" id="3.2.1.40" evidence="2"/>
<dbReference type="InterPro" id="IPR012341">
    <property type="entry name" value="6hp_glycosidase-like_sf"/>
</dbReference>
<dbReference type="Gene3D" id="2.60.420.10">
    <property type="entry name" value="Maltose phosphorylase, domain 3"/>
    <property type="match status" value="1"/>
</dbReference>
<name>A0ABW7R1P4_9ACTN</name>
<dbReference type="Pfam" id="PF17390">
    <property type="entry name" value="Bac_rhamnosid_C"/>
    <property type="match status" value="1"/>
</dbReference>
<dbReference type="SUPFAM" id="SSF48208">
    <property type="entry name" value="Six-hairpin glycosidases"/>
    <property type="match status" value="1"/>
</dbReference>
<feature type="domain" description="Alpha-L-rhamnosidase concanavalin-like" evidence="4">
    <location>
        <begin position="207"/>
        <end position="307"/>
    </location>
</feature>
<dbReference type="PANTHER" id="PTHR33307">
    <property type="entry name" value="ALPHA-RHAMNOSIDASE (EUROFUNG)"/>
    <property type="match status" value="1"/>
</dbReference>
<dbReference type="RefSeq" id="WP_397717135.1">
    <property type="nucleotide sequence ID" value="NZ_JBIRGN010000008.1"/>
</dbReference>